<reference evidence="4" key="1">
    <citation type="journal article" date="2016" name="Nat. Biotechnol.">
        <title>Sequencing wild and cultivated cassava and related species reveals extensive interspecific hybridization and genetic diversity.</title>
        <authorList>
            <person name="Bredeson J.V."/>
            <person name="Lyons J.B."/>
            <person name="Prochnik S.E."/>
            <person name="Wu G.A."/>
            <person name="Ha C.M."/>
            <person name="Edsinger-Gonzales E."/>
            <person name="Grimwood J."/>
            <person name="Schmutz J."/>
            <person name="Rabbi I.Y."/>
            <person name="Egesi C."/>
            <person name="Nauluvula P."/>
            <person name="Lebot V."/>
            <person name="Ndunguru J."/>
            <person name="Mkamilo G."/>
            <person name="Bart R.S."/>
            <person name="Setter T.L."/>
            <person name="Gleadow R.M."/>
            <person name="Kulakow P."/>
            <person name="Ferguson M.E."/>
            <person name="Rounsley S."/>
            <person name="Rokhsar D.S."/>
        </authorList>
    </citation>
    <scope>NUCLEOTIDE SEQUENCE [LARGE SCALE GENOMIC DNA]</scope>
    <source>
        <strain evidence="4">cv. AM560-2</strain>
    </source>
</reference>
<dbReference type="InterPro" id="IPR012442">
    <property type="entry name" value="DUF1645_plant"/>
</dbReference>
<evidence type="ECO:0000256" key="2">
    <source>
        <dbReference type="SAM" id="MobiDB-lite"/>
    </source>
</evidence>
<dbReference type="Gramene" id="Manes.12G028200.1.v8.1">
    <property type="protein sequence ID" value="Manes.12G028200.1.v8.1.CDS.1"/>
    <property type="gene ID" value="Manes.12G028200.v8.1"/>
</dbReference>
<feature type="coiled-coil region" evidence="1">
    <location>
        <begin position="42"/>
        <end position="69"/>
    </location>
</feature>
<dbReference type="Proteomes" id="UP000091857">
    <property type="component" value="Chromosome 12"/>
</dbReference>
<name>A0A2C9USU4_MANES</name>
<comment type="caution">
    <text evidence="3">The sequence shown here is derived from an EMBL/GenBank/DDBJ whole genome shotgun (WGS) entry which is preliminary data.</text>
</comment>
<organism evidence="3 4">
    <name type="scientific">Manihot esculenta</name>
    <name type="common">Cassava</name>
    <name type="synonym">Jatropha manihot</name>
    <dbReference type="NCBI Taxonomy" id="3983"/>
    <lineage>
        <taxon>Eukaryota</taxon>
        <taxon>Viridiplantae</taxon>
        <taxon>Streptophyta</taxon>
        <taxon>Embryophyta</taxon>
        <taxon>Tracheophyta</taxon>
        <taxon>Spermatophyta</taxon>
        <taxon>Magnoliopsida</taxon>
        <taxon>eudicotyledons</taxon>
        <taxon>Gunneridae</taxon>
        <taxon>Pentapetalae</taxon>
        <taxon>rosids</taxon>
        <taxon>fabids</taxon>
        <taxon>Malpighiales</taxon>
        <taxon>Euphorbiaceae</taxon>
        <taxon>Crotonoideae</taxon>
        <taxon>Manihoteae</taxon>
        <taxon>Manihot</taxon>
    </lineage>
</organism>
<gene>
    <name evidence="3" type="ORF">MANES_12G028200v8</name>
</gene>
<protein>
    <submittedName>
        <fullName evidence="3">Uncharacterized protein</fullName>
    </submittedName>
</protein>
<dbReference type="PANTHER" id="PTHR33095">
    <property type="entry name" value="OS07G0619500 PROTEIN"/>
    <property type="match status" value="1"/>
</dbReference>
<dbReference type="EMBL" id="CM004398">
    <property type="protein sequence ID" value="OAY34536.1"/>
    <property type="molecule type" value="Genomic_DNA"/>
</dbReference>
<evidence type="ECO:0000313" key="3">
    <source>
        <dbReference type="EMBL" id="OAY34536.1"/>
    </source>
</evidence>
<accession>A0A2C9USU4</accession>
<dbReference type="Pfam" id="PF07816">
    <property type="entry name" value="DUF1645"/>
    <property type="match status" value="1"/>
</dbReference>
<evidence type="ECO:0000313" key="4">
    <source>
        <dbReference type="Proteomes" id="UP000091857"/>
    </source>
</evidence>
<keyword evidence="1" id="KW-0175">Coiled coil</keyword>
<keyword evidence="4" id="KW-1185">Reference proteome</keyword>
<feature type="compositionally biased region" description="Basic and acidic residues" evidence="2">
    <location>
        <begin position="222"/>
        <end position="233"/>
    </location>
</feature>
<sequence length="287" mass="32140">MQVMSSKSAVSVHQGSNSCSATELAEIAGKFEEDFSLKLKLNEATENELESLKDEKPLHEEERQVEEEDEEFSFACLNPDGSPITADCIFQDGQIRPFFPLFNRDLLFADDSEAKSSSVSALRLPLRKVYVEERVQASSASSSEADEPEGPFCVWERKAVEASPEVCKKSNSTGFSKLRRFRELVLRSNSDGKDAFVFLNHQNHNNNPSSITESASTKTKKAKESEKGVEKKRTPVAKNGGKAPSAHERLYLSNRAMKEEHKRKSYLPYRVGFFTYANGLTGNVHPY</sequence>
<dbReference type="STRING" id="3983.A0A2C9USU4"/>
<feature type="region of interest" description="Disordered" evidence="2">
    <location>
        <begin position="200"/>
        <end position="246"/>
    </location>
</feature>
<evidence type="ECO:0000256" key="1">
    <source>
        <dbReference type="SAM" id="Coils"/>
    </source>
</evidence>
<dbReference type="OrthoDB" id="1933664at2759"/>
<proteinExistence type="predicted"/>
<dbReference type="AlphaFoldDB" id="A0A2C9USU4"/>
<dbReference type="PANTHER" id="PTHR33095:SF114">
    <property type="entry name" value="DUF1645 FAMILY PROTEIN"/>
    <property type="match status" value="1"/>
</dbReference>
<dbReference type="OMA" id="HEAYMRS"/>